<dbReference type="Pfam" id="PF00067">
    <property type="entry name" value="p450"/>
    <property type="match status" value="1"/>
</dbReference>
<dbReference type="InterPro" id="IPR050476">
    <property type="entry name" value="Insect_CytP450_Detox"/>
</dbReference>
<keyword evidence="6 14" id="KW-0349">Heme</keyword>
<dbReference type="SUPFAM" id="SSF48264">
    <property type="entry name" value="Cytochrome P450"/>
    <property type="match status" value="1"/>
</dbReference>
<dbReference type="PRINTS" id="PR00463">
    <property type="entry name" value="EP450I"/>
</dbReference>
<evidence type="ECO:0000256" key="8">
    <source>
        <dbReference type="ARBA" id="ARBA00022824"/>
    </source>
</evidence>
<evidence type="ECO:0000256" key="13">
    <source>
        <dbReference type="ARBA" id="ARBA00023136"/>
    </source>
</evidence>
<dbReference type="GO" id="GO:0020037">
    <property type="term" value="F:heme binding"/>
    <property type="evidence" value="ECO:0007669"/>
    <property type="project" value="InterPro"/>
</dbReference>
<dbReference type="GO" id="GO:0005506">
    <property type="term" value="F:iron ion binding"/>
    <property type="evidence" value="ECO:0007669"/>
    <property type="project" value="InterPro"/>
</dbReference>
<dbReference type="InterPro" id="IPR001128">
    <property type="entry name" value="Cyt_P450"/>
</dbReference>
<keyword evidence="9" id="KW-0492">Microsome</keyword>
<evidence type="ECO:0000256" key="7">
    <source>
        <dbReference type="ARBA" id="ARBA00022723"/>
    </source>
</evidence>
<name>A0A7R8UF85_HERIL</name>
<evidence type="ECO:0000256" key="12">
    <source>
        <dbReference type="ARBA" id="ARBA00023033"/>
    </source>
</evidence>
<evidence type="ECO:0000256" key="5">
    <source>
        <dbReference type="ARBA" id="ARBA00010617"/>
    </source>
</evidence>
<dbReference type="InterPro" id="IPR017972">
    <property type="entry name" value="Cyt_P450_CS"/>
</dbReference>
<dbReference type="Gene3D" id="1.10.630.10">
    <property type="entry name" value="Cytochrome P450"/>
    <property type="match status" value="1"/>
</dbReference>
<evidence type="ECO:0000256" key="16">
    <source>
        <dbReference type="SAM" id="Phobius"/>
    </source>
</evidence>
<dbReference type="FunCoup" id="A0A7R8UF85">
    <property type="interactions" value="155"/>
</dbReference>
<protein>
    <recommendedName>
        <fullName evidence="19">Cytochrome P450</fullName>
    </recommendedName>
</protein>
<evidence type="ECO:0000256" key="14">
    <source>
        <dbReference type="PIRSR" id="PIRSR602401-1"/>
    </source>
</evidence>
<evidence type="ECO:0000256" key="2">
    <source>
        <dbReference type="ARBA" id="ARBA00003690"/>
    </source>
</evidence>
<dbReference type="CDD" id="cd11056">
    <property type="entry name" value="CYP6-like"/>
    <property type="match status" value="1"/>
</dbReference>
<keyword evidence="12 15" id="KW-0503">Monooxygenase</keyword>
<evidence type="ECO:0000256" key="11">
    <source>
        <dbReference type="ARBA" id="ARBA00023004"/>
    </source>
</evidence>
<dbReference type="InterPro" id="IPR036396">
    <property type="entry name" value="Cyt_P450_sf"/>
</dbReference>
<evidence type="ECO:0000256" key="4">
    <source>
        <dbReference type="ARBA" id="ARBA00004406"/>
    </source>
</evidence>
<evidence type="ECO:0000256" key="6">
    <source>
        <dbReference type="ARBA" id="ARBA00022617"/>
    </source>
</evidence>
<dbReference type="PANTHER" id="PTHR24292:SF54">
    <property type="entry name" value="CYP9F3-RELATED"/>
    <property type="match status" value="1"/>
</dbReference>
<dbReference type="OMA" id="VANRFND"/>
<dbReference type="InterPro" id="IPR002401">
    <property type="entry name" value="Cyt_P450_E_grp-I"/>
</dbReference>
<comment type="subcellular location">
    <subcellularLocation>
        <location evidence="4">Endoplasmic reticulum membrane</location>
        <topology evidence="4">Peripheral membrane protein</topology>
    </subcellularLocation>
    <subcellularLocation>
        <location evidence="3">Microsome membrane</location>
        <topology evidence="3">Peripheral membrane protein</topology>
    </subcellularLocation>
</comment>
<keyword evidence="11 14" id="KW-0408">Iron</keyword>
<evidence type="ECO:0000256" key="3">
    <source>
        <dbReference type="ARBA" id="ARBA00004174"/>
    </source>
</evidence>
<comment type="cofactor">
    <cofactor evidence="1 14">
        <name>heme</name>
        <dbReference type="ChEBI" id="CHEBI:30413"/>
    </cofactor>
</comment>
<organism evidence="17 18">
    <name type="scientific">Hermetia illucens</name>
    <name type="common">Black soldier fly</name>
    <dbReference type="NCBI Taxonomy" id="343691"/>
    <lineage>
        <taxon>Eukaryota</taxon>
        <taxon>Metazoa</taxon>
        <taxon>Ecdysozoa</taxon>
        <taxon>Arthropoda</taxon>
        <taxon>Hexapoda</taxon>
        <taxon>Insecta</taxon>
        <taxon>Pterygota</taxon>
        <taxon>Neoptera</taxon>
        <taxon>Endopterygota</taxon>
        <taxon>Diptera</taxon>
        <taxon>Brachycera</taxon>
        <taxon>Stratiomyomorpha</taxon>
        <taxon>Stratiomyidae</taxon>
        <taxon>Hermetiinae</taxon>
        <taxon>Hermetia</taxon>
    </lineage>
</organism>
<evidence type="ECO:0000256" key="9">
    <source>
        <dbReference type="ARBA" id="ARBA00022848"/>
    </source>
</evidence>
<feature type="binding site" description="axial binding residue" evidence="14">
    <location>
        <position position="448"/>
    </location>
    <ligand>
        <name>heme</name>
        <dbReference type="ChEBI" id="CHEBI:30413"/>
    </ligand>
    <ligandPart>
        <name>Fe</name>
        <dbReference type="ChEBI" id="CHEBI:18248"/>
    </ligandPart>
</feature>
<keyword evidence="10 15" id="KW-0560">Oxidoreductase</keyword>
<sequence length="503" mass="58032">MGSLSIVFWFLISIVSLIYIYFKKKYSYWKDRGVNYAEPIFPMGNLPSRKAHFKDFLISVYKYKNENPFVGAYIIAKPIVIPTSLDFIQNILVKDFSNFHERGAYLNEEDDPLAAHMFSVDGEKWKFLRTKLSPTFTSGKMKFMFSTVVDVANRFNDTIANVVKPGLGSELEIRDLLARFTTDVIGSCAFGIECNSLKDPNSAFRYYGRKIFEDAPIGAGTLLLAFQYPDLAKKLHITLTRKEVINFFMNTVRETIDYREKNNVKRNDFMNFLIQLKNGESIDDESANQMRKLTIKEVAAQAFLFFAGGFETSSTTMAYCLYELALNPEIQEKARQEIRDILAKHEDKLTYEAIQEMTYIDQIINEALRKYPPAVFLIRKAAQDYQIPNTKTIIEKGQEIMIPVYCIHHDPEIYMNPESFDPTRFSPEQTRKRYPMSFLGFGDGPRNCIGMRFAKMQIRIGLITLLHNYRFKPSSKTVIPLIYDSDMTILTPRGGMYLGVEKN</sequence>
<keyword evidence="16" id="KW-1133">Transmembrane helix</keyword>
<reference evidence="17 18" key="1">
    <citation type="submission" date="2020-11" db="EMBL/GenBank/DDBJ databases">
        <authorList>
            <person name="Wallbank WR R."/>
            <person name="Pardo Diaz C."/>
            <person name="Kozak K."/>
            <person name="Martin S."/>
            <person name="Jiggins C."/>
            <person name="Moest M."/>
            <person name="Warren A I."/>
            <person name="Generalovic N T."/>
            <person name="Byers J.R.P. K."/>
            <person name="Montejo-Kovacevich G."/>
            <person name="Yen C E."/>
        </authorList>
    </citation>
    <scope>NUCLEOTIDE SEQUENCE [LARGE SCALE GENOMIC DNA]</scope>
</reference>
<evidence type="ECO:0000256" key="15">
    <source>
        <dbReference type="RuleBase" id="RU000461"/>
    </source>
</evidence>
<keyword evidence="16" id="KW-0812">Transmembrane</keyword>
<keyword evidence="13 16" id="KW-0472">Membrane</keyword>
<evidence type="ECO:0000313" key="17">
    <source>
        <dbReference type="EMBL" id="CAD7079489.1"/>
    </source>
</evidence>
<dbReference type="GO" id="GO:0005789">
    <property type="term" value="C:endoplasmic reticulum membrane"/>
    <property type="evidence" value="ECO:0007669"/>
    <property type="project" value="UniProtKB-SubCell"/>
</dbReference>
<dbReference type="PROSITE" id="PS00086">
    <property type="entry name" value="CYTOCHROME_P450"/>
    <property type="match status" value="1"/>
</dbReference>
<evidence type="ECO:0000256" key="10">
    <source>
        <dbReference type="ARBA" id="ARBA00023002"/>
    </source>
</evidence>
<keyword evidence="18" id="KW-1185">Reference proteome</keyword>
<evidence type="ECO:0000313" key="18">
    <source>
        <dbReference type="Proteomes" id="UP000594454"/>
    </source>
</evidence>
<dbReference type="FunFam" id="1.10.630.10:FF:000042">
    <property type="entry name" value="Cytochrome P450"/>
    <property type="match status" value="1"/>
</dbReference>
<accession>A0A7R8UF85</accession>
<proteinExistence type="inferred from homology"/>
<evidence type="ECO:0008006" key="19">
    <source>
        <dbReference type="Google" id="ProtNLM"/>
    </source>
</evidence>
<dbReference type="EMBL" id="LR899009">
    <property type="protein sequence ID" value="CAD7079489.1"/>
    <property type="molecule type" value="Genomic_DNA"/>
</dbReference>
<evidence type="ECO:0000256" key="1">
    <source>
        <dbReference type="ARBA" id="ARBA00001971"/>
    </source>
</evidence>
<dbReference type="GO" id="GO:0016705">
    <property type="term" value="F:oxidoreductase activity, acting on paired donors, with incorporation or reduction of molecular oxygen"/>
    <property type="evidence" value="ECO:0007669"/>
    <property type="project" value="InterPro"/>
</dbReference>
<comment type="similarity">
    <text evidence="5 15">Belongs to the cytochrome P450 family.</text>
</comment>
<dbReference type="OrthoDB" id="2789670at2759"/>
<dbReference type="Proteomes" id="UP000594454">
    <property type="component" value="Chromosome 1"/>
</dbReference>
<dbReference type="InParanoid" id="A0A7R8UF85"/>
<gene>
    <name evidence="17" type="ORF">HERILL_LOCUS2702</name>
</gene>
<keyword evidence="8" id="KW-0256">Endoplasmic reticulum</keyword>
<dbReference type="AlphaFoldDB" id="A0A7R8UF85"/>
<comment type="function">
    <text evidence="2">May be involved in the metabolism of insect hormones and in the breakdown of synthetic insecticides.</text>
</comment>
<keyword evidence="7 14" id="KW-0479">Metal-binding</keyword>
<feature type="transmembrane region" description="Helical" evidence="16">
    <location>
        <begin position="6"/>
        <end position="22"/>
    </location>
</feature>
<dbReference type="PRINTS" id="PR00385">
    <property type="entry name" value="P450"/>
</dbReference>
<dbReference type="PANTHER" id="PTHR24292">
    <property type="entry name" value="CYTOCHROME P450"/>
    <property type="match status" value="1"/>
</dbReference>
<dbReference type="GO" id="GO:0004497">
    <property type="term" value="F:monooxygenase activity"/>
    <property type="evidence" value="ECO:0007669"/>
    <property type="project" value="UniProtKB-KW"/>
</dbReference>